<dbReference type="SUPFAM" id="SSF56601">
    <property type="entry name" value="beta-lactamase/transpeptidase-like"/>
    <property type="match status" value="1"/>
</dbReference>
<evidence type="ECO:0000256" key="1">
    <source>
        <dbReference type="ARBA" id="ARBA00011076"/>
    </source>
</evidence>
<dbReference type="GO" id="GO:0006537">
    <property type="term" value="P:glutamate biosynthetic process"/>
    <property type="evidence" value="ECO:0007669"/>
    <property type="project" value="TreeGrafter"/>
</dbReference>
<evidence type="ECO:0000256" key="5">
    <source>
        <dbReference type="ARBA" id="ARBA00049534"/>
    </source>
</evidence>
<dbReference type="Proteomes" id="UP000054047">
    <property type="component" value="Unassembled WGS sequence"/>
</dbReference>
<organism evidence="6 7">
    <name type="scientific">Ancylostoma duodenale</name>
    <dbReference type="NCBI Taxonomy" id="51022"/>
    <lineage>
        <taxon>Eukaryota</taxon>
        <taxon>Metazoa</taxon>
        <taxon>Ecdysozoa</taxon>
        <taxon>Nematoda</taxon>
        <taxon>Chromadorea</taxon>
        <taxon>Rhabditida</taxon>
        <taxon>Rhabditina</taxon>
        <taxon>Rhabditomorpha</taxon>
        <taxon>Strongyloidea</taxon>
        <taxon>Ancylostomatidae</taxon>
        <taxon>Ancylostomatinae</taxon>
        <taxon>Ancylostoma</taxon>
    </lineage>
</organism>
<evidence type="ECO:0000256" key="4">
    <source>
        <dbReference type="ARBA" id="ARBA00022801"/>
    </source>
</evidence>
<proteinExistence type="inferred from homology"/>
<evidence type="ECO:0000256" key="3">
    <source>
        <dbReference type="ARBA" id="ARBA00012918"/>
    </source>
</evidence>
<dbReference type="EC" id="3.5.1.2" evidence="3"/>
<comment type="subunit">
    <text evidence="2">Homotetramer.</text>
</comment>
<keyword evidence="4" id="KW-0378">Hydrolase</keyword>
<dbReference type="Gene3D" id="3.40.710.10">
    <property type="entry name" value="DD-peptidase/beta-lactamase superfamily"/>
    <property type="match status" value="1"/>
</dbReference>
<sequence length="84" mass="9493">MMNRNTPRSGIIHKRHEDCRFLSERATADRNYALSYYMKENKCFPPETTSLTDALDFYFQLCSIEGNCESLSVMAATLANGGST</sequence>
<evidence type="ECO:0000256" key="2">
    <source>
        <dbReference type="ARBA" id="ARBA00011881"/>
    </source>
</evidence>
<dbReference type="InterPro" id="IPR012338">
    <property type="entry name" value="Beta-lactam/transpept-like"/>
</dbReference>
<protein>
    <recommendedName>
        <fullName evidence="3">glutaminase</fullName>
        <ecNumber evidence="3">3.5.1.2</ecNumber>
    </recommendedName>
</protein>
<comment type="similarity">
    <text evidence="1">Belongs to the glutaminase family.</text>
</comment>
<evidence type="ECO:0000313" key="7">
    <source>
        <dbReference type="Proteomes" id="UP000054047"/>
    </source>
</evidence>
<dbReference type="EMBL" id="KN744146">
    <property type="protein sequence ID" value="KIH52246.1"/>
    <property type="molecule type" value="Genomic_DNA"/>
</dbReference>
<accession>A0A0C2G5A6</accession>
<dbReference type="Pfam" id="PF04960">
    <property type="entry name" value="Glutaminase"/>
    <property type="match status" value="1"/>
</dbReference>
<dbReference type="GO" id="GO:0006543">
    <property type="term" value="P:L-glutamine catabolic process"/>
    <property type="evidence" value="ECO:0007669"/>
    <property type="project" value="TreeGrafter"/>
</dbReference>
<evidence type="ECO:0000313" key="6">
    <source>
        <dbReference type="EMBL" id="KIH52246.1"/>
    </source>
</evidence>
<dbReference type="GO" id="GO:0004359">
    <property type="term" value="F:glutaminase activity"/>
    <property type="evidence" value="ECO:0007669"/>
    <property type="project" value="UniProtKB-EC"/>
</dbReference>
<keyword evidence="7" id="KW-1185">Reference proteome</keyword>
<dbReference type="AlphaFoldDB" id="A0A0C2G5A6"/>
<dbReference type="InterPro" id="IPR015868">
    <property type="entry name" value="Glutaminase"/>
</dbReference>
<comment type="catalytic activity">
    <reaction evidence="5">
        <text>L-glutamine + H2O = L-glutamate + NH4(+)</text>
        <dbReference type="Rhea" id="RHEA:15889"/>
        <dbReference type="ChEBI" id="CHEBI:15377"/>
        <dbReference type="ChEBI" id="CHEBI:28938"/>
        <dbReference type="ChEBI" id="CHEBI:29985"/>
        <dbReference type="ChEBI" id="CHEBI:58359"/>
        <dbReference type="EC" id="3.5.1.2"/>
    </reaction>
</comment>
<dbReference type="OrthoDB" id="9995210at2759"/>
<dbReference type="PANTHER" id="PTHR12544">
    <property type="entry name" value="GLUTAMINASE"/>
    <property type="match status" value="1"/>
</dbReference>
<dbReference type="PANTHER" id="PTHR12544:SF29">
    <property type="entry name" value="GLUTAMINASE"/>
    <property type="match status" value="1"/>
</dbReference>
<gene>
    <name evidence="6" type="ORF">ANCDUO_17655</name>
</gene>
<reference evidence="6 7" key="1">
    <citation type="submission" date="2013-12" db="EMBL/GenBank/DDBJ databases">
        <title>Draft genome of the parsitic nematode Ancylostoma duodenale.</title>
        <authorList>
            <person name="Mitreva M."/>
        </authorList>
    </citation>
    <scope>NUCLEOTIDE SEQUENCE [LARGE SCALE GENOMIC DNA]</scope>
    <source>
        <strain evidence="6 7">Zhejiang</strain>
    </source>
</reference>
<name>A0A0C2G5A6_9BILA</name>